<dbReference type="PROSITE" id="PS51257">
    <property type="entry name" value="PROKAR_LIPOPROTEIN"/>
    <property type="match status" value="1"/>
</dbReference>
<keyword evidence="3" id="KW-1185">Reference proteome</keyword>
<proteinExistence type="predicted"/>
<organism evidence="2 3">
    <name type="scientific">Microbacterium schleiferi</name>
    <dbReference type="NCBI Taxonomy" id="69362"/>
    <lineage>
        <taxon>Bacteria</taxon>
        <taxon>Bacillati</taxon>
        <taxon>Actinomycetota</taxon>
        <taxon>Actinomycetes</taxon>
        <taxon>Micrococcales</taxon>
        <taxon>Microbacteriaceae</taxon>
        <taxon>Microbacterium</taxon>
    </lineage>
</organism>
<gene>
    <name evidence="2" type="ORF">IT882_06950</name>
</gene>
<keyword evidence="1" id="KW-0732">Signal</keyword>
<sequence>MHRGIAVLAVGFVGVLGLAGCTAATEPPERYSVFQRTPTAEDTVPGAVEGGQTKIERKETRYIGEHDDKRLWIARGPSMYGMEICLVVYPDSEPWFIGCSGPNGVTVSGTDHYEYHLVPDGATAPEDATVISENVYVIG</sequence>
<evidence type="ECO:0000313" key="2">
    <source>
        <dbReference type="EMBL" id="QPE05713.1"/>
    </source>
</evidence>
<dbReference type="RefSeq" id="WP_195693724.1">
    <property type="nucleotide sequence ID" value="NZ_CP064760.1"/>
</dbReference>
<evidence type="ECO:0000313" key="3">
    <source>
        <dbReference type="Proteomes" id="UP000594480"/>
    </source>
</evidence>
<dbReference type="Proteomes" id="UP000594480">
    <property type="component" value="Chromosome"/>
</dbReference>
<dbReference type="EMBL" id="CP064760">
    <property type="protein sequence ID" value="QPE05713.1"/>
    <property type="molecule type" value="Genomic_DNA"/>
</dbReference>
<reference evidence="2 3" key="1">
    <citation type="submission" date="2020-11" db="EMBL/GenBank/DDBJ databases">
        <title>Amino acid is mineralized and recycled by bacteria in oceanic microbiome.</title>
        <authorList>
            <person name="Zheng L.Y."/>
        </authorList>
    </citation>
    <scope>NUCLEOTIDE SEQUENCE [LARGE SCALE GENOMIC DNA]</scope>
    <source>
        <strain evidence="2 3">A32-1</strain>
    </source>
</reference>
<evidence type="ECO:0008006" key="4">
    <source>
        <dbReference type="Google" id="ProtNLM"/>
    </source>
</evidence>
<evidence type="ECO:0000256" key="1">
    <source>
        <dbReference type="SAM" id="SignalP"/>
    </source>
</evidence>
<dbReference type="AlphaFoldDB" id="A0A7S8MZS0"/>
<feature type="chain" id="PRO_5032789434" description="Lipoprotein" evidence="1">
    <location>
        <begin position="24"/>
        <end position="139"/>
    </location>
</feature>
<protein>
    <recommendedName>
        <fullName evidence="4">Lipoprotein</fullName>
    </recommendedName>
</protein>
<dbReference type="KEGG" id="msf:IT882_06950"/>
<accession>A0A7S8MZS0</accession>
<name>A0A7S8MZS0_9MICO</name>
<feature type="signal peptide" evidence="1">
    <location>
        <begin position="1"/>
        <end position="23"/>
    </location>
</feature>